<dbReference type="EC" id="2.1.1.-" evidence="4"/>
<dbReference type="PANTHER" id="PTHR10509:SF14">
    <property type="entry name" value="CAFFEOYL-COA O-METHYLTRANSFERASE 3-RELATED"/>
    <property type="match status" value="1"/>
</dbReference>
<evidence type="ECO:0000256" key="3">
    <source>
        <dbReference type="ARBA" id="ARBA00022691"/>
    </source>
</evidence>
<name>A0RUR5_CENSY</name>
<dbReference type="EMBL" id="DP000238">
    <property type="protein sequence ID" value="ABK77082.1"/>
    <property type="molecule type" value="Genomic_DNA"/>
</dbReference>
<dbReference type="Gene3D" id="3.40.50.150">
    <property type="entry name" value="Vaccinia Virus protein VP39"/>
    <property type="match status" value="1"/>
</dbReference>
<dbReference type="InterPro" id="IPR029063">
    <property type="entry name" value="SAM-dependent_MTases_sf"/>
</dbReference>
<dbReference type="KEGG" id="csy:CENSYa_0448"/>
<dbReference type="GO" id="GO:0008757">
    <property type="term" value="F:S-adenosylmethionine-dependent methyltransferase activity"/>
    <property type="evidence" value="ECO:0007669"/>
    <property type="project" value="TreeGrafter"/>
</dbReference>
<evidence type="ECO:0000313" key="5">
    <source>
        <dbReference type="Proteomes" id="UP000000758"/>
    </source>
</evidence>
<dbReference type="PANTHER" id="PTHR10509">
    <property type="entry name" value="O-METHYLTRANSFERASE-RELATED"/>
    <property type="match status" value="1"/>
</dbReference>
<gene>
    <name evidence="4" type="ordered locus">CENSYa_0448</name>
</gene>
<dbReference type="AlphaFoldDB" id="A0RUR5"/>
<protein>
    <submittedName>
        <fullName evidence="4">O-methyltransferase</fullName>
        <ecNumber evidence="4">2.1.1.-</ecNumber>
    </submittedName>
</protein>
<dbReference type="SUPFAM" id="SSF53335">
    <property type="entry name" value="S-adenosyl-L-methionine-dependent methyltransferases"/>
    <property type="match status" value="1"/>
</dbReference>
<evidence type="ECO:0000256" key="2">
    <source>
        <dbReference type="ARBA" id="ARBA00022679"/>
    </source>
</evidence>
<organism evidence="4 5">
    <name type="scientific">Cenarchaeum symbiosum (strain A)</name>
    <dbReference type="NCBI Taxonomy" id="414004"/>
    <lineage>
        <taxon>Archaea</taxon>
        <taxon>Nitrososphaerota</taxon>
        <taxon>Candidatus Cenarchaeales</taxon>
        <taxon>Candidatus Cenarchaeaceae</taxon>
        <taxon>Candidatus Cenarchaeum</taxon>
    </lineage>
</organism>
<dbReference type="InterPro" id="IPR050362">
    <property type="entry name" value="Cation-dep_OMT"/>
</dbReference>
<dbReference type="InterPro" id="IPR002935">
    <property type="entry name" value="SAM_O-MeTrfase"/>
</dbReference>
<dbReference type="CDD" id="cd02440">
    <property type="entry name" value="AdoMet_MTases"/>
    <property type="match status" value="1"/>
</dbReference>
<dbReference type="PROSITE" id="PS51682">
    <property type="entry name" value="SAM_OMT_I"/>
    <property type="match status" value="1"/>
</dbReference>
<sequence>MIQVMGRLEKQSRNERCTSPAERMMAITPETGRFYNILLRAMGASSVLEIGLSHGYSTIWFADGIQDVPGSRITTLERDSSKCSIAGANLREAGVDGMVNIRQGDAADTLDGLEGPFDFVFIDADKENAIGYFEACLPLVRRNGIIAADNTLDMREMRPYIEHVRRREGVRTVTLHVGWGQELTARL</sequence>
<dbReference type="HOGENOM" id="CLU_067676_4_1_2"/>
<evidence type="ECO:0000313" key="4">
    <source>
        <dbReference type="EMBL" id="ABK77082.1"/>
    </source>
</evidence>
<proteinExistence type="predicted"/>
<dbReference type="Proteomes" id="UP000000758">
    <property type="component" value="Chromosome"/>
</dbReference>
<reference evidence="4 5" key="1">
    <citation type="journal article" date="2006" name="Proc. Natl. Acad. Sci. U.S.A.">
        <title>Genomic analysis of the uncultivated marine crenarchaeote Cenarchaeum symbiosum.</title>
        <authorList>
            <person name="Hallam S.J."/>
            <person name="Konstantinidis K.T."/>
            <person name="Putnam N."/>
            <person name="Schleper C."/>
            <person name="Watanabe Y."/>
            <person name="Sugahara J."/>
            <person name="Preston C."/>
            <person name="de la Torre J."/>
            <person name="Richardson P.M."/>
            <person name="DeLong E.F."/>
        </authorList>
    </citation>
    <scope>NUCLEOTIDE SEQUENCE [LARGE SCALE GENOMIC DNA]</scope>
    <source>
        <strain evidence="5">A</strain>
    </source>
</reference>
<dbReference type="GO" id="GO:0008171">
    <property type="term" value="F:O-methyltransferase activity"/>
    <property type="evidence" value="ECO:0007669"/>
    <property type="project" value="InterPro"/>
</dbReference>
<accession>A0RUR5</accession>
<dbReference type="STRING" id="414004.CENSYa_0448"/>
<keyword evidence="3" id="KW-0949">S-adenosyl-L-methionine</keyword>
<keyword evidence="2 4" id="KW-0808">Transferase</keyword>
<dbReference type="GO" id="GO:0032259">
    <property type="term" value="P:methylation"/>
    <property type="evidence" value="ECO:0007669"/>
    <property type="project" value="UniProtKB-KW"/>
</dbReference>
<evidence type="ECO:0000256" key="1">
    <source>
        <dbReference type="ARBA" id="ARBA00022603"/>
    </source>
</evidence>
<dbReference type="Pfam" id="PF01596">
    <property type="entry name" value="Methyltransf_3"/>
    <property type="match status" value="1"/>
</dbReference>
<keyword evidence="5" id="KW-1185">Reference proteome</keyword>
<keyword evidence="1 4" id="KW-0489">Methyltransferase</keyword>
<dbReference type="EnsemblBacteria" id="ABK77082">
    <property type="protein sequence ID" value="ABK77082"/>
    <property type="gene ID" value="CENSYa_0448"/>
</dbReference>